<dbReference type="EMBL" id="BMGR01000027">
    <property type="protein sequence ID" value="GGG26546.1"/>
    <property type="molecule type" value="Genomic_DNA"/>
</dbReference>
<proteinExistence type="inferred from homology"/>
<feature type="transmembrane region" description="Helical" evidence="6">
    <location>
        <begin position="6"/>
        <end position="30"/>
    </location>
</feature>
<keyword evidence="3 6" id="KW-0812">Transmembrane</keyword>
<comment type="similarity">
    <text evidence="2">Belongs to the UPF0754 family.</text>
</comment>
<evidence type="ECO:0000256" key="4">
    <source>
        <dbReference type="ARBA" id="ARBA00022989"/>
    </source>
</evidence>
<reference evidence="7" key="2">
    <citation type="submission" date="2020-09" db="EMBL/GenBank/DDBJ databases">
        <authorList>
            <person name="Sun Q."/>
            <person name="Zhou Y."/>
        </authorList>
    </citation>
    <scope>NUCLEOTIDE SEQUENCE</scope>
    <source>
        <strain evidence="7">CGMCC 1.12987</strain>
    </source>
</reference>
<accession>A0A917LIC5</accession>
<evidence type="ECO:0000256" key="5">
    <source>
        <dbReference type="ARBA" id="ARBA00023136"/>
    </source>
</evidence>
<evidence type="ECO:0000313" key="8">
    <source>
        <dbReference type="Proteomes" id="UP000644756"/>
    </source>
</evidence>
<keyword evidence="8" id="KW-1185">Reference proteome</keyword>
<dbReference type="InterPro" id="IPR007383">
    <property type="entry name" value="DUF445"/>
</dbReference>
<feature type="transmembrane region" description="Helical" evidence="6">
    <location>
        <begin position="367"/>
        <end position="390"/>
    </location>
</feature>
<dbReference type="RefSeq" id="WP_188533697.1">
    <property type="nucleotide sequence ID" value="NZ_BMGR01000027.1"/>
</dbReference>
<gene>
    <name evidence="7" type="primary">yheB</name>
    <name evidence="7" type="ORF">GCM10010916_48670</name>
</gene>
<evidence type="ECO:0000256" key="3">
    <source>
        <dbReference type="ARBA" id="ARBA00022692"/>
    </source>
</evidence>
<protein>
    <submittedName>
        <fullName evidence="7">UPF0754 membrane protein YheB</fullName>
    </submittedName>
</protein>
<dbReference type="PANTHER" id="PTHR35791">
    <property type="entry name" value="UPF0754 MEMBRANE PROTEIN YHEB"/>
    <property type="match status" value="1"/>
</dbReference>
<evidence type="ECO:0000256" key="2">
    <source>
        <dbReference type="ARBA" id="ARBA00008053"/>
    </source>
</evidence>
<evidence type="ECO:0000256" key="6">
    <source>
        <dbReference type="SAM" id="Phobius"/>
    </source>
</evidence>
<keyword evidence="5 6" id="KW-0472">Membrane</keyword>
<evidence type="ECO:0000313" key="7">
    <source>
        <dbReference type="EMBL" id="GGG26546.1"/>
    </source>
</evidence>
<reference evidence="7" key="1">
    <citation type="journal article" date="2014" name="Int. J. Syst. Evol. Microbiol.">
        <title>Complete genome sequence of Corynebacterium casei LMG S-19264T (=DSM 44701T), isolated from a smear-ripened cheese.</title>
        <authorList>
            <consortium name="US DOE Joint Genome Institute (JGI-PGF)"/>
            <person name="Walter F."/>
            <person name="Albersmeier A."/>
            <person name="Kalinowski J."/>
            <person name="Ruckert C."/>
        </authorList>
    </citation>
    <scope>NUCLEOTIDE SEQUENCE</scope>
    <source>
        <strain evidence="7">CGMCC 1.12987</strain>
    </source>
</reference>
<name>A0A917LIC5_9BACL</name>
<organism evidence="7 8">
    <name type="scientific">Paenibacillus abyssi</name>
    <dbReference type="NCBI Taxonomy" id="1340531"/>
    <lineage>
        <taxon>Bacteria</taxon>
        <taxon>Bacillati</taxon>
        <taxon>Bacillota</taxon>
        <taxon>Bacilli</taxon>
        <taxon>Bacillales</taxon>
        <taxon>Paenibacillaceae</taxon>
        <taxon>Paenibacillus</taxon>
    </lineage>
</organism>
<sequence length="391" mass="43974">MQPWLYILMSVLVAAFVGGVTNHFAIQMLFHPRREYRIGGRRVPFTPGLIPKRKPEIAASLGDVVASYLVTAEGLKDLLATDAFRDAAFDKIAARLESAVSKEPGLTPRELALRWLNEDQWEQKKSGMAVWLRGLSERGMDWLWNEKGWSQLKLSEAIPGWSEDSVSRLSTRAEQLIIQSLKDEIRSPNGQRLLRKLTSGLLDKAGGFLGALAGMFMDEDKLLSRLTPVLLEQLDSEHVRQAVRGMIAKQLSSAGDWTLEEAVSKLSSGEPSLIWLKSKAGAALRFEEWLGQLEQFDISRWLRENNVLWHGWLRSALHAGIGLLDRNMHTIIEAISLPKLVKEQVEKFPIERLEQVILSVSGKEFRAITWLGAVLGGMIGLMQSLFVLWMQ</sequence>
<dbReference type="PANTHER" id="PTHR35791:SF1">
    <property type="entry name" value="UPF0754 MEMBRANE PROTEIN YHEB"/>
    <property type="match status" value="1"/>
</dbReference>
<evidence type="ECO:0000256" key="1">
    <source>
        <dbReference type="ARBA" id="ARBA00004308"/>
    </source>
</evidence>
<dbReference type="Pfam" id="PF04286">
    <property type="entry name" value="DUF445"/>
    <property type="match status" value="1"/>
</dbReference>
<comment type="caution">
    <text evidence="7">The sequence shown here is derived from an EMBL/GenBank/DDBJ whole genome shotgun (WGS) entry which is preliminary data.</text>
</comment>
<dbReference type="Proteomes" id="UP000644756">
    <property type="component" value="Unassembled WGS sequence"/>
</dbReference>
<dbReference type="GO" id="GO:0012505">
    <property type="term" value="C:endomembrane system"/>
    <property type="evidence" value="ECO:0007669"/>
    <property type="project" value="UniProtKB-SubCell"/>
</dbReference>
<comment type="subcellular location">
    <subcellularLocation>
        <location evidence="1">Endomembrane system</location>
    </subcellularLocation>
</comment>
<dbReference type="AlphaFoldDB" id="A0A917LIC5"/>
<keyword evidence="4 6" id="KW-1133">Transmembrane helix</keyword>